<keyword evidence="10" id="KW-1185">Reference proteome</keyword>
<dbReference type="EMBL" id="JAJTTC010000001">
    <property type="protein sequence ID" value="MCF0061192.1"/>
    <property type="molecule type" value="Genomic_DNA"/>
</dbReference>
<evidence type="ECO:0000256" key="5">
    <source>
        <dbReference type="ARBA" id="ARBA00023136"/>
    </source>
</evidence>
<comment type="caution">
    <text evidence="9">The sequence shown here is derived from an EMBL/GenBank/DDBJ whole genome shotgun (WGS) entry which is preliminary data.</text>
</comment>
<reference evidence="9" key="1">
    <citation type="submission" date="2021-12" db="EMBL/GenBank/DDBJ databases">
        <title>Novel species in genus Dyadobacter.</title>
        <authorList>
            <person name="Ma C."/>
        </authorList>
    </citation>
    <scope>NUCLEOTIDE SEQUENCE</scope>
    <source>
        <strain evidence="9">LJ419</strain>
    </source>
</reference>
<evidence type="ECO:0000256" key="6">
    <source>
        <dbReference type="ARBA" id="ARBA00023237"/>
    </source>
</evidence>
<dbReference type="SMART" id="SM00965">
    <property type="entry name" value="STN"/>
    <property type="match status" value="1"/>
</dbReference>
<dbReference type="Proteomes" id="UP001139000">
    <property type="component" value="Unassembled WGS sequence"/>
</dbReference>
<dbReference type="InterPro" id="IPR036942">
    <property type="entry name" value="Beta-barrel_TonB_sf"/>
</dbReference>
<feature type="domain" description="Secretin/TonB short N-terminal" evidence="8">
    <location>
        <begin position="69"/>
        <end position="120"/>
    </location>
</feature>
<protein>
    <submittedName>
        <fullName evidence="9">TonB-dependent receptor</fullName>
    </submittedName>
</protein>
<accession>A0A9X1PH12</accession>
<evidence type="ECO:0000259" key="8">
    <source>
        <dbReference type="SMART" id="SM00965"/>
    </source>
</evidence>
<keyword evidence="4 7" id="KW-0812">Transmembrane</keyword>
<dbReference type="InterPro" id="IPR039426">
    <property type="entry name" value="TonB-dep_rcpt-like"/>
</dbReference>
<evidence type="ECO:0000256" key="1">
    <source>
        <dbReference type="ARBA" id="ARBA00004571"/>
    </source>
</evidence>
<evidence type="ECO:0000256" key="3">
    <source>
        <dbReference type="ARBA" id="ARBA00022452"/>
    </source>
</evidence>
<keyword evidence="9" id="KW-0675">Receptor</keyword>
<organism evidence="9 10">
    <name type="scientific">Dyadobacter chenwenxiniae</name>
    <dbReference type="NCBI Taxonomy" id="2906456"/>
    <lineage>
        <taxon>Bacteria</taxon>
        <taxon>Pseudomonadati</taxon>
        <taxon>Bacteroidota</taxon>
        <taxon>Cytophagia</taxon>
        <taxon>Cytophagales</taxon>
        <taxon>Spirosomataceae</taxon>
        <taxon>Dyadobacter</taxon>
    </lineage>
</organism>
<dbReference type="InterPro" id="IPR037066">
    <property type="entry name" value="Plug_dom_sf"/>
</dbReference>
<comment type="similarity">
    <text evidence="7">Belongs to the TonB-dependent receptor family.</text>
</comment>
<dbReference type="SUPFAM" id="SSF56935">
    <property type="entry name" value="Porins"/>
    <property type="match status" value="1"/>
</dbReference>
<dbReference type="Pfam" id="PF07660">
    <property type="entry name" value="STN"/>
    <property type="match status" value="1"/>
</dbReference>
<keyword evidence="3 7" id="KW-1134">Transmembrane beta strand</keyword>
<evidence type="ECO:0000313" key="9">
    <source>
        <dbReference type="EMBL" id="MCF0061192.1"/>
    </source>
</evidence>
<dbReference type="SUPFAM" id="SSF49464">
    <property type="entry name" value="Carboxypeptidase regulatory domain-like"/>
    <property type="match status" value="1"/>
</dbReference>
<dbReference type="NCBIfam" id="TIGR04056">
    <property type="entry name" value="OMP_RagA_SusC"/>
    <property type="match status" value="1"/>
</dbReference>
<dbReference type="Gene3D" id="2.170.130.10">
    <property type="entry name" value="TonB-dependent receptor, plug domain"/>
    <property type="match status" value="1"/>
</dbReference>
<dbReference type="InterPro" id="IPR008969">
    <property type="entry name" value="CarboxyPept-like_regulatory"/>
</dbReference>
<dbReference type="Gene3D" id="2.40.170.20">
    <property type="entry name" value="TonB-dependent receptor, beta-barrel domain"/>
    <property type="match status" value="1"/>
</dbReference>
<evidence type="ECO:0000256" key="4">
    <source>
        <dbReference type="ARBA" id="ARBA00022692"/>
    </source>
</evidence>
<dbReference type="FunFam" id="2.170.130.10:FF:000008">
    <property type="entry name" value="SusC/RagA family TonB-linked outer membrane protein"/>
    <property type="match status" value="1"/>
</dbReference>
<keyword evidence="5 7" id="KW-0472">Membrane</keyword>
<dbReference type="Gene3D" id="2.60.40.1120">
    <property type="entry name" value="Carboxypeptidase-like, regulatory domain"/>
    <property type="match status" value="1"/>
</dbReference>
<name>A0A9X1PH12_9BACT</name>
<keyword evidence="2 7" id="KW-0813">Transport</keyword>
<sequence length="1102" mass="120541">MKKPFKYRQVLLWTMRITATQLIFAIWFIGTGFAHDSNAQSLLSQKITVVAAGSEVKKVLNQVEKQADVKFVFSSKLIKSARKVNVNATEKPLYEVLDQILTPLGLQYEVSGKIIILKRQDVLPTEIPVKSNAPKRNLTGKVVDEMNSPLPGVSIVVKGTQTGTTTDADGGFTLDVPDNAVLVLSFVGFVTKEVPVENQSTINITLQADVRALNELVVVGYGVVKKSDLTGSVASIKSAELNAYPATNLMQSLAGRATGVQISQNTGAPGSPISVRIRGTNSVQGGNEPLYVVDGFPYSGSPTLLNNADVESIEILKDASATAIYGSRGANGVVLITTKKGKSGRISVDLDSYVGFQKPRKKIEMMNAKEYAQFYNEQAANDGLAPHFTQDEINGFGEGTDWQDLALQTAAIQNHSVSVNGGNEKTRFSISGSNFNQGGIIIGSNYVRNSVRANLSTDFSKKFRFDINTILSRIDTDRKNSGGGNRGNTLISAMLSGYPTVPARLPEGGYSNLATVYSWGSNVITNPLNFIEQQTDHLRSNKVLANGALTYTPLEGLSIKISGGIENTDDRGDFYTTKKFVNSLGSAGINTTQTTSLLNENTVSYIKEIGKHNISAVAGFTYQDLTQTELNTTASGFVSDIQESFDVGAGATQGVPKSSYFKWSLLSYLARFNYSFNEKFLATVSFRADGSSRYTEGQKWGYFPSGSIAYRLSEEKFIQNIPFISDLKIRVGYGETGSTAIDPYYTLNQLASNKVVFGDALTTSYAPGVRLAGPLKWETTSQSDIGLDIGFFQNRFSLTFDYYIKNTRDLLNNVPLPSSLGYAYTIDNVGKVQNKGFEISANANVLTGAFKWNLSANASINKNKVLKLYGGNDVLGQAIDISVINDNVNVLREGESIGAFYGYIEKGYDETGKIVYEDFNGNGTRDIGDKRIIGNPNPKLIYGFNSTMNYKNFELNVFIQGTQGNDIFNLSSVNQTMDYGQALNMPREVFENHWTPTNTNAKYPLITGKVSQAQVSNRFVEDGSYLRFKNIQLSYNVPVKNIKWLTSAQIYVSGQNLITFTKYSWFDPEISSYGSSNSIRMGIDHYSYPTAKTTTIGLRVGF</sequence>
<dbReference type="InterPro" id="IPR023997">
    <property type="entry name" value="TonB-dep_OMP_SusC/RagA_CS"/>
</dbReference>
<evidence type="ECO:0000256" key="2">
    <source>
        <dbReference type="ARBA" id="ARBA00022448"/>
    </source>
</evidence>
<keyword evidence="6 7" id="KW-0998">Cell outer membrane</keyword>
<dbReference type="Pfam" id="PF13715">
    <property type="entry name" value="CarbopepD_reg_2"/>
    <property type="match status" value="1"/>
</dbReference>
<dbReference type="GO" id="GO:0009279">
    <property type="term" value="C:cell outer membrane"/>
    <property type="evidence" value="ECO:0007669"/>
    <property type="project" value="UniProtKB-SubCell"/>
</dbReference>
<proteinExistence type="inferred from homology"/>
<gene>
    <name evidence="9" type="ORF">LXM26_06780</name>
</gene>
<dbReference type="Pfam" id="PF07715">
    <property type="entry name" value="Plug"/>
    <property type="match status" value="1"/>
</dbReference>
<dbReference type="FunFam" id="2.60.40.1120:FF:000003">
    <property type="entry name" value="Outer membrane protein Omp121"/>
    <property type="match status" value="1"/>
</dbReference>
<dbReference type="PROSITE" id="PS52016">
    <property type="entry name" value="TONB_DEPENDENT_REC_3"/>
    <property type="match status" value="1"/>
</dbReference>
<dbReference type="InterPro" id="IPR023996">
    <property type="entry name" value="TonB-dep_OMP_SusC/RagA"/>
</dbReference>
<evidence type="ECO:0000313" key="10">
    <source>
        <dbReference type="Proteomes" id="UP001139000"/>
    </source>
</evidence>
<dbReference type="NCBIfam" id="TIGR04057">
    <property type="entry name" value="SusC_RagA_signa"/>
    <property type="match status" value="1"/>
</dbReference>
<dbReference type="RefSeq" id="WP_234654353.1">
    <property type="nucleotide sequence ID" value="NZ_CP094997.1"/>
</dbReference>
<evidence type="ECO:0000256" key="7">
    <source>
        <dbReference type="PROSITE-ProRule" id="PRU01360"/>
    </source>
</evidence>
<dbReference type="InterPro" id="IPR012910">
    <property type="entry name" value="Plug_dom"/>
</dbReference>
<dbReference type="InterPro" id="IPR011662">
    <property type="entry name" value="Secretin/TonB_short_N"/>
</dbReference>
<comment type="subcellular location">
    <subcellularLocation>
        <location evidence="1 7">Cell outer membrane</location>
        <topology evidence="1 7">Multi-pass membrane protein</topology>
    </subcellularLocation>
</comment>
<dbReference type="AlphaFoldDB" id="A0A9X1PH12"/>